<keyword evidence="3 4" id="KW-0456">Lyase</keyword>
<dbReference type="SUPFAM" id="SSF51621">
    <property type="entry name" value="Phosphoenolpyruvate/pyruvate domain"/>
    <property type="match status" value="1"/>
</dbReference>
<dbReference type="InterPro" id="IPR040442">
    <property type="entry name" value="Pyrv_kinase-like_dom_sf"/>
</dbReference>
<dbReference type="PANTHER" id="PTHR21631">
    <property type="entry name" value="ISOCITRATE LYASE/MALATE SYNTHASE"/>
    <property type="match status" value="1"/>
</dbReference>
<dbReference type="Pfam" id="PF00463">
    <property type="entry name" value="ICL"/>
    <property type="match status" value="2"/>
</dbReference>
<organism evidence="4 5">
    <name type="scientific">Marasmius tenuissimus</name>
    <dbReference type="NCBI Taxonomy" id="585030"/>
    <lineage>
        <taxon>Eukaryota</taxon>
        <taxon>Fungi</taxon>
        <taxon>Dikarya</taxon>
        <taxon>Basidiomycota</taxon>
        <taxon>Agaricomycotina</taxon>
        <taxon>Agaricomycetes</taxon>
        <taxon>Agaricomycetidae</taxon>
        <taxon>Agaricales</taxon>
        <taxon>Marasmiineae</taxon>
        <taxon>Marasmiaceae</taxon>
        <taxon>Marasmius</taxon>
    </lineage>
</organism>
<evidence type="ECO:0000256" key="2">
    <source>
        <dbReference type="ARBA" id="ARBA00012260"/>
    </source>
</evidence>
<evidence type="ECO:0000256" key="1">
    <source>
        <dbReference type="ARBA" id="ARBA00005704"/>
    </source>
</evidence>
<dbReference type="GO" id="GO:0004451">
    <property type="term" value="F:isocitrate lyase activity"/>
    <property type="evidence" value="ECO:0007669"/>
    <property type="project" value="UniProtKB-EC"/>
</dbReference>
<comment type="similarity">
    <text evidence="1">Belongs to the isocitrate lyase/PEP mutase superfamily. Isocitrate lyase family.</text>
</comment>
<dbReference type="InterPro" id="IPR015813">
    <property type="entry name" value="Pyrv/PenolPyrv_kinase-like_dom"/>
</dbReference>
<proteinExistence type="inferred from homology"/>
<dbReference type="Gene3D" id="3.20.20.60">
    <property type="entry name" value="Phosphoenolpyruvate-binding domains"/>
    <property type="match status" value="1"/>
</dbReference>
<dbReference type="EMBL" id="JBBXMP010000034">
    <property type="protein sequence ID" value="KAL0066547.1"/>
    <property type="molecule type" value="Genomic_DNA"/>
</dbReference>
<reference evidence="4 5" key="1">
    <citation type="submission" date="2024-05" db="EMBL/GenBank/DDBJ databases">
        <title>A draft genome resource for the thread blight pathogen Marasmius tenuissimus strain MS-2.</title>
        <authorList>
            <person name="Yulfo-Soto G.E."/>
            <person name="Baruah I.K."/>
            <person name="Amoako-Attah I."/>
            <person name="Bukari Y."/>
            <person name="Meinhardt L.W."/>
            <person name="Bailey B.A."/>
            <person name="Cohen S.P."/>
        </authorList>
    </citation>
    <scope>NUCLEOTIDE SEQUENCE [LARGE SCALE GENOMIC DNA]</scope>
    <source>
        <strain evidence="4 5">MS-2</strain>
    </source>
</reference>
<evidence type="ECO:0000313" key="4">
    <source>
        <dbReference type="EMBL" id="KAL0066547.1"/>
    </source>
</evidence>
<keyword evidence="5" id="KW-1185">Reference proteome</keyword>
<comment type="caution">
    <text evidence="4">The sequence shown here is derived from an EMBL/GenBank/DDBJ whole genome shotgun (WGS) entry which is preliminary data.</text>
</comment>
<protein>
    <recommendedName>
        <fullName evidence="2">methylisocitrate lyase</fullName>
        <ecNumber evidence="2">4.1.3.30</ecNumber>
    </recommendedName>
</protein>
<gene>
    <name evidence="4" type="primary">ICL2_3</name>
    <name evidence="4" type="ORF">AAF712_006349</name>
</gene>
<accession>A0ABR2ZZR3</accession>
<sequence>MLDIARTDAESGKLISSTVDMADHEFVKGTTVPGKPLAEQIDRIERENGGASPMEAAIKYLTIADKEGAFKDAMVGKSISDIREIAKDVLGASVFWDYKMSRTREGYYHVTSGLGPAIKRATIFAPYADLVWLETKTPDIKEERYFSRKIRETYPEGLLQGATKTEYHFPSPHPSPLAELAARYKEDGMLAYVQLVQRKEKETGCDILTHQKWSGANYIDKILQSVSSGSSSTSAVGKGSTENSF</sequence>
<evidence type="ECO:0000313" key="5">
    <source>
        <dbReference type="Proteomes" id="UP001437256"/>
    </source>
</evidence>
<dbReference type="Proteomes" id="UP001437256">
    <property type="component" value="Unassembled WGS sequence"/>
</dbReference>
<name>A0ABR2ZZR3_9AGAR</name>
<dbReference type="EC" id="4.1.3.30" evidence="2"/>
<dbReference type="InterPro" id="IPR006254">
    <property type="entry name" value="Isocitrate_lyase"/>
</dbReference>
<evidence type="ECO:0000256" key="3">
    <source>
        <dbReference type="ARBA" id="ARBA00023239"/>
    </source>
</evidence>
<dbReference type="PANTHER" id="PTHR21631:SF13">
    <property type="entry name" value="MITOCHONDRIAL 2-METHYLISOCITRATE LYASE ICL2"/>
    <property type="match status" value="1"/>
</dbReference>